<dbReference type="GeneID" id="87817220"/>
<gene>
    <name evidence="3" type="ORF">C8A04DRAFT_28332</name>
</gene>
<proteinExistence type="predicted"/>
<sequence length="275" mass="29552">MPPVFQPPPSPFGSKRTTPNPRTILPRSSPGETQPAGLIALGVCLGVVMALVLIWYTCCRAQRGPFKEIQMYKKGSRLRKEVRSMRASPLPRNVSERPRSRARSLTSSDASGSGSSDPSTEGSSETSTSSRSAEEVPPPQATAVRGYWVPVHEVPPSEIATESDITEPPMAHTHNPMNFLDPSLTGSSGRIQRSVGPPTAVPGVVYQPNGVATMETPLGRQAVTDLPAYTRNLGAPQGHVWSYTREGRQEPVPREASGALNRGTSNWWEAGSTSD</sequence>
<feature type="region of interest" description="Disordered" evidence="1">
    <location>
        <begin position="1"/>
        <end position="33"/>
    </location>
</feature>
<accession>A0AAN6V329</accession>
<keyword evidence="2" id="KW-0472">Membrane</keyword>
<evidence type="ECO:0000256" key="1">
    <source>
        <dbReference type="SAM" id="MobiDB-lite"/>
    </source>
</evidence>
<reference evidence="3" key="1">
    <citation type="journal article" date="2023" name="Mol. Phylogenet. Evol.">
        <title>Genome-scale phylogeny and comparative genomics of the fungal order Sordariales.</title>
        <authorList>
            <person name="Hensen N."/>
            <person name="Bonometti L."/>
            <person name="Westerberg I."/>
            <person name="Brannstrom I.O."/>
            <person name="Guillou S."/>
            <person name="Cros-Aarteil S."/>
            <person name="Calhoun S."/>
            <person name="Haridas S."/>
            <person name="Kuo A."/>
            <person name="Mondo S."/>
            <person name="Pangilinan J."/>
            <person name="Riley R."/>
            <person name="LaButti K."/>
            <person name="Andreopoulos B."/>
            <person name="Lipzen A."/>
            <person name="Chen C."/>
            <person name="Yan M."/>
            <person name="Daum C."/>
            <person name="Ng V."/>
            <person name="Clum A."/>
            <person name="Steindorff A."/>
            <person name="Ohm R.A."/>
            <person name="Martin F."/>
            <person name="Silar P."/>
            <person name="Natvig D.O."/>
            <person name="Lalanne C."/>
            <person name="Gautier V."/>
            <person name="Ament-Velasquez S.L."/>
            <person name="Kruys A."/>
            <person name="Hutchinson M.I."/>
            <person name="Powell A.J."/>
            <person name="Barry K."/>
            <person name="Miller A.N."/>
            <person name="Grigoriev I.V."/>
            <person name="Debuchy R."/>
            <person name="Gladieux P."/>
            <person name="Hiltunen Thoren M."/>
            <person name="Johannesson H."/>
        </authorList>
    </citation>
    <scope>NUCLEOTIDE SEQUENCE</scope>
    <source>
        <strain evidence="3">CBS 141.50</strain>
    </source>
</reference>
<name>A0AAN6V329_9PEZI</name>
<feature type="compositionally biased region" description="Polar residues" evidence="1">
    <location>
        <begin position="262"/>
        <end position="275"/>
    </location>
</feature>
<keyword evidence="2" id="KW-0812">Transmembrane</keyword>
<keyword evidence="4" id="KW-1185">Reference proteome</keyword>
<keyword evidence="2" id="KW-1133">Transmembrane helix</keyword>
<dbReference type="EMBL" id="MU853581">
    <property type="protein sequence ID" value="KAK4143988.1"/>
    <property type="molecule type" value="Genomic_DNA"/>
</dbReference>
<feature type="compositionally biased region" description="Pro residues" evidence="1">
    <location>
        <begin position="1"/>
        <end position="11"/>
    </location>
</feature>
<dbReference type="Proteomes" id="UP001302676">
    <property type="component" value="Unassembled WGS sequence"/>
</dbReference>
<dbReference type="RefSeq" id="XP_062637359.1">
    <property type="nucleotide sequence ID" value="XM_062780607.1"/>
</dbReference>
<organism evidence="3 4">
    <name type="scientific">Dichotomopilus funicola</name>
    <dbReference type="NCBI Taxonomy" id="1934379"/>
    <lineage>
        <taxon>Eukaryota</taxon>
        <taxon>Fungi</taxon>
        <taxon>Dikarya</taxon>
        <taxon>Ascomycota</taxon>
        <taxon>Pezizomycotina</taxon>
        <taxon>Sordariomycetes</taxon>
        <taxon>Sordariomycetidae</taxon>
        <taxon>Sordariales</taxon>
        <taxon>Chaetomiaceae</taxon>
        <taxon>Dichotomopilus</taxon>
    </lineage>
</organism>
<feature type="transmembrane region" description="Helical" evidence="2">
    <location>
        <begin position="36"/>
        <end position="58"/>
    </location>
</feature>
<protein>
    <submittedName>
        <fullName evidence="3">Uncharacterized protein</fullName>
    </submittedName>
</protein>
<evidence type="ECO:0000313" key="4">
    <source>
        <dbReference type="Proteomes" id="UP001302676"/>
    </source>
</evidence>
<feature type="region of interest" description="Disordered" evidence="1">
    <location>
        <begin position="244"/>
        <end position="275"/>
    </location>
</feature>
<evidence type="ECO:0000256" key="2">
    <source>
        <dbReference type="SAM" id="Phobius"/>
    </source>
</evidence>
<feature type="region of interest" description="Disordered" evidence="1">
    <location>
        <begin position="75"/>
        <end position="148"/>
    </location>
</feature>
<dbReference type="AlphaFoldDB" id="A0AAN6V329"/>
<reference evidence="3" key="2">
    <citation type="submission" date="2023-05" db="EMBL/GenBank/DDBJ databases">
        <authorList>
            <consortium name="Lawrence Berkeley National Laboratory"/>
            <person name="Steindorff A."/>
            <person name="Hensen N."/>
            <person name="Bonometti L."/>
            <person name="Westerberg I."/>
            <person name="Brannstrom I.O."/>
            <person name="Guillou S."/>
            <person name="Cros-Aarteil S."/>
            <person name="Calhoun S."/>
            <person name="Haridas S."/>
            <person name="Kuo A."/>
            <person name="Mondo S."/>
            <person name="Pangilinan J."/>
            <person name="Riley R."/>
            <person name="Labutti K."/>
            <person name="Andreopoulos B."/>
            <person name="Lipzen A."/>
            <person name="Chen C."/>
            <person name="Yanf M."/>
            <person name="Daum C."/>
            <person name="Ng V."/>
            <person name="Clum A."/>
            <person name="Ohm R."/>
            <person name="Martin F."/>
            <person name="Silar P."/>
            <person name="Natvig D."/>
            <person name="Lalanne C."/>
            <person name="Gautier V."/>
            <person name="Ament-Velasquez S.L."/>
            <person name="Kruys A."/>
            <person name="Hutchinson M.I."/>
            <person name="Powell A.J."/>
            <person name="Barry K."/>
            <person name="Miller A.N."/>
            <person name="Grigoriev I.V."/>
            <person name="Debuchy R."/>
            <person name="Gladieux P."/>
            <person name="Thoren M.H."/>
            <person name="Johannesson H."/>
        </authorList>
    </citation>
    <scope>NUCLEOTIDE SEQUENCE</scope>
    <source>
        <strain evidence="3">CBS 141.50</strain>
    </source>
</reference>
<feature type="compositionally biased region" description="Low complexity" evidence="1">
    <location>
        <begin position="103"/>
        <end position="131"/>
    </location>
</feature>
<evidence type="ECO:0000313" key="3">
    <source>
        <dbReference type="EMBL" id="KAK4143988.1"/>
    </source>
</evidence>
<comment type="caution">
    <text evidence="3">The sequence shown here is derived from an EMBL/GenBank/DDBJ whole genome shotgun (WGS) entry which is preliminary data.</text>
</comment>